<dbReference type="InterPro" id="IPR007111">
    <property type="entry name" value="NACHT_NTPase"/>
</dbReference>
<dbReference type="InterPro" id="IPR005532">
    <property type="entry name" value="SUMF_dom"/>
</dbReference>
<name>A0A178M567_9CHLR</name>
<dbReference type="InterPro" id="IPR051043">
    <property type="entry name" value="Sulfatase_Mod_Factor_Kinase"/>
</dbReference>
<dbReference type="STRING" id="1707952.A6A03_17440"/>
<evidence type="ECO:0000259" key="1">
    <source>
        <dbReference type="PROSITE" id="PS50837"/>
    </source>
</evidence>
<dbReference type="Pfam" id="PF05729">
    <property type="entry name" value="NACHT"/>
    <property type="match status" value="1"/>
</dbReference>
<dbReference type="Proteomes" id="UP000078287">
    <property type="component" value="Unassembled WGS sequence"/>
</dbReference>
<dbReference type="PANTHER" id="PTHR23150">
    <property type="entry name" value="SULFATASE MODIFYING FACTOR 1, 2"/>
    <property type="match status" value="1"/>
</dbReference>
<dbReference type="SUPFAM" id="SSF56436">
    <property type="entry name" value="C-type lectin-like"/>
    <property type="match status" value="1"/>
</dbReference>
<gene>
    <name evidence="2" type="ORF">A6A03_17440</name>
</gene>
<accession>A0A178M567</accession>
<keyword evidence="3" id="KW-1185">Reference proteome</keyword>
<organism evidence="2 3">
    <name type="scientific">Chloroflexus islandicus</name>
    <dbReference type="NCBI Taxonomy" id="1707952"/>
    <lineage>
        <taxon>Bacteria</taxon>
        <taxon>Bacillati</taxon>
        <taxon>Chloroflexota</taxon>
        <taxon>Chloroflexia</taxon>
        <taxon>Chloroflexales</taxon>
        <taxon>Chloroflexineae</taxon>
        <taxon>Chloroflexaceae</taxon>
        <taxon>Chloroflexus</taxon>
    </lineage>
</organism>
<dbReference type="PANTHER" id="PTHR23150:SF19">
    <property type="entry name" value="FORMYLGLYCINE-GENERATING ENZYME"/>
    <property type="match status" value="1"/>
</dbReference>
<protein>
    <recommendedName>
        <fullName evidence="1">NACHT domain-containing protein</fullName>
    </recommendedName>
</protein>
<dbReference type="EMBL" id="LWQS01000072">
    <property type="protein sequence ID" value="OAN43900.1"/>
    <property type="molecule type" value="Genomic_DNA"/>
</dbReference>
<reference evidence="2 3" key="1">
    <citation type="submission" date="2016-04" db="EMBL/GenBank/DDBJ databases">
        <title>Chloroflexus islandicus sp. nov., a thermophilic filamentous anoxygenic phototrophic bacterium from geyser Strokkur (Iceland).</title>
        <authorList>
            <person name="Gaisin V.A."/>
            <person name="Kalashnikov A.M."/>
            <person name="Sukhacheva M.V."/>
            <person name="Grouzdev D.S."/>
            <person name="Ivanov T.M."/>
            <person name="Kuznetsov B."/>
            <person name="Gorlenko V.M."/>
        </authorList>
    </citation>
    <scope>NUCLEOTIDE SEQUENCE [LARGE SCALE GENOMIC DNA]</scope>
    <source>
        <strain evidence="3">isl-2</strain>
    </source>
</reference>
<proteinExistence type="predicted"/>
<dbReference type="SUPFAM" id="SSF52540">
    <property type="entry name" value="P-loop containing nucleoside triphosphate hydrolases"/>
    <property type="match status" value="1"/>
</dbReference>
<dbReference type="Gene3D" id="3.40.50.300">
    <property type="entry name" value="P-loop containing nucleotide triphosphate hydrolases"/>
    <property type="match status" value="1"/>
</dbReference>
<dbReference type="InterPro" id="IPR042095">
    <property type="entry name" value="SUMF_sf"/>
</dbReference>
<dbReference type="PROSITE" id="PS50837">
    <property type="entry name" value="NACHT"/>
    <property type="match status" value="1"/>
</dbReference>
<dbReference type="InterPro" id="IPR016187">
    <property type="entry name" value="CTDL_fold"/>
</dbReference>
<feature type="domain" description="NACHT" evidence="1">
    <location>
        <begin position="110"/>
        <end position="254"/>
    </location>
</feature>
<dbReference type="GO" id="GO:0120147">
    <property type="term" value="F:formylglycine-generating oxidase activity"/>
    <property type="evidence" value="ECO:0007669"/>
    <property type="project" value="TreeGrafter"/>
</dbReference>
<dbReference type="AlphaFoldDB" id="A0A178M567"/>
<dbReference type="InterPro" id="IPR027417">
    <property type="entry name" value="P-loop_NTPase"/>
</dbReference>
<evidence type="ECO:0000313" key="2">
    <source>
        <dbReference type="EMBL" id="OAN43900.1"/>
    </source>
</evidence>
<sequence>MPKIPALGREQRELSLEEVYVPLAVVETTQAAQFYRFQFGEFDPAAEAEARRKAYKEVQSDLPVFTLLSEPDVYRRAMDAWWRRLFRRWQGRILGAMFRQRQIDPARFTRTLVLIGQAGSGKTTTLHFGALILARSLRRGDWRRWRRELQLFTGRPPLPIYARLTELLPLVERKKEAGVTADRLRDALAEHLAQKYKLRAELVNGWIERGNCLIMLDGLDETGDAQRRRFVIDLVNVLAHRYGAQNRLLVASRPFAGLERLHGFQTSHLRPLDANDIRRFLNQYFRALRRDPHERRADDGEVVREAKELYANLRANPRLFDMATNPLLLASMAILVEGREPLPVERAKVYERLLKLTLDAWRASQLNRNRELGAEERLYDESDDTIRRRLQHLARRMLEAEQREIALAQVYSELLPFYREHYPNWSEDRRKDYLKQLFGQLALHSGLIQARDDDRFSFSHFTLQEYLAARDFVEQECTKELIGRWREARWREAILLAIGHSATSGSVADAWRMLEQLIRTGEGNATLLAAEALDEANARAVPELNAVREQICMQLPAIAGLTEAWPVQALPDPRQRNRAATLLDRLGSDERLSLDLTRPEYWAARIEPGPFSMGDDNNQFICTIERPYALARFPVTNRQYRLFLTAWDGDTAGLRRAGPHGRPLRNDEAEAAVAAAAELRQRLAGLTREVKESWWKRWLRQRHLVDDDRFSINDIRRPRHWPGASYRPGEGNHPVVAITWYEATAFAWWAEAWLRALGLLADGEAIRLPTEPEWERAAAYPVRIPPDQPRAGRREYPWGDAFRAEIGATIRSSIAANTKESDIGGTSAVGIFPHGAAACGAEEVSGNVWEWCSTPYQRYPLSDLSAKTFDTPTNIPMILRGGSFYNDRAFGRCASRGDSSPGIDAGVARGFRLARLFSVNS</sequence>
<comment type="caution">
    <text evidence="2">The sequence shown here is derived from an EMBL/GenBank/DDBJ whole genome shotgun (WGS) entry which is preliminary data.</text>
</comment>
<evidence type="ECO:0000313" key="3">
    <source>
        <dbReference type="Proteomes" id="UP000078287"/>
    </source>
</evidence>
<dbReference type="Gene3D" id="3.90.1580.10">
    <property type="entry name" value="paralog of FGE (formylglycine-generating enzyme)"/>
    <property type="match status" value="1"/>
</dbReference>
<dbReference type="Pfam" id="PF03781">
    <property type="entry name" value="FGE-sulfatase"/>
    <property type="match status" value="1"/>
</dbReference>